<comment type="caution">
    <text evidence="1">The sequence shown here is derived from an EMBL/GenBank/DDBJ whole genome shotgun (WGS) entry which is preliminary data.</text>
</comment>
<protein>
    <recommendedName>
        <fullName evidence="3">GNAT family N-acetyltransferase</fullName>
    </recommendedName>
</protein>
<dbReference type="EMBL" id="JBIRWE010000009">
    <property type="protein sequence ID" value="MFI1966541.1"/>
    <property type="molecule type" value="Genomic_DNA"/>
</dbReference>
<dbReference type="RefSeq" id="WP_157859071.1">
    <property type="nucleotide sequence ID" value="NZ_JBIRWE010000009.1"/>
</dbReference>
<keyword evidence="2" id="KW-1185">Reference proteome</keyword>
<dbReference type="Proteomes" id="UP001611548">
    <property type="component" value="Unassembled WGS sequence"/>
</dbReference>
<evidence type="ECO:0008006" key="3">
    <source>
        <dbReference type="Google" id="ProtNLM"/>
    </source>
</evidence>
<reference evidence="1 2" key="1">
    <citation type="submission" date="2024-10" db="EMBL/GenBank/DDBJ databases">
        <title>The Natural Products Discovery Center: Release of the First 8490 Sequenced Strains for Exploring Actinobacteria Biosynthetic Diversity.</title>
        <authorList>
            <person name="Kalkreuter E."/>
            <person name="Kautsar S.A."/>
            <person name="Yang D."/>
            <person name="Bader C.D."/>
            <person name="Teijaro C.N."/>
            <person name="Fluegel L."/>
            <person name="Davis C.M."/>
            <person name="Simpson J.R."/>
            <person name="Lauterbach L."/>
            <person name="Steele A.D."/>
            <person name="Gui C."/>
            <person name="Meng S."/>
            <person name="Li G."/>
            <person name="Viehrig K."/>
            <person name="Ye F."/>
            <person name="Su P."/>
            <person name="Kiefer A.F."/>
            <person name="Nichols A."/>
            <person name="Cepeda A.J."/>
            <person name="Yan W."/>
            <person name="Fan B."/>
            <person name="Jiang Y."/>
            <person name="Adhikari A."/>
            <person name="Zheng C.-J."/>
            <person name="Schuster L."/>
            <person name="Cowan T.M."/>
            <person name="Smanski M.J."/>
            <person name="Chevrette M.G."/>
            <person name="De Carvalho L.P.S."/>
            <person name="Shen B."/>
        </authorList>
    </citation>
    <scope>NUCLEOTIDE SEQUENCE [LARGE SCALE GENOMIC DNA]</scope>
    <source>
        <strain evidence="1 2">NPDC020327</strain>
    </source>
</reference>
<name>A0ABW7UXF5_9ACTN</name>
<accession>A0ABW7UXF5</accession>
<gene>
    <name evidence="1" type="ORF">ACH429_20930</name>
</gene>
<evidence type="ECO:0000313" key="2">
    <source>
        <dbReference type="Proteomes" id="UP001611548"/>
    </source>
</evidence>
<proteinExistence type="predicted"/>
<evidence type="ECO:0000313" key="1">
    <source>
        <dbReference type="EMBL" id="MFI1966541.1"/>
    </source>
</evidence>
<sequence>MQEPGPAIRRADTGDAPIYERLVRELGDVRAEALAAMRTMQEVGHTVGGSTAYPAER</sequence>
<organism evidence="1 2">
    <name type="scientific">Streptomyces pathocidini</name>
    <dbReference type="NCBI Taxonomy" id="1650571"/>
    <lineage>
        <taxon>Bacteria</taxon>
        <taxon>Bacillati</taxon>
        <taxon>Actinomycetota</taxon>
        <taxon>Actinomycetes</taxon>
        <taxon>Kitasatosporales</taxon>
        <taxon>Streptomycetaceae</taxon>
        <taxon>Streptomyces</taxon>
    </lineage>
</organism>